<evidence type="ECO:0008006" key="5">
    <source>
        <dbReference type="Google" id="ProtNLM"/>
    </source>
</evidence>
<sequence>MNAPTDNFIQSLAQGGYTVALALLLCCLIVIGAFVMLGVWLERREWREQQRRLAESERQARRPIIGPHWSEREMGRR</sequence>
<reference evidence="3 4" key="1">
    <citation type="submission" date="2023-04" db="EMBL/GenBank/DDBJ databases">
        <title>A long-awaited taxogenomic arrangement of the family Halomonadaceae.</title>
        <authorList>
            <person name="De La Haba R."/>
            <person name="Chuvochina M."/>
            <person name="Wittouck S."/>
            <person name="Arahal D.R."/>
            <person name="Sanchez-Porro C."/>
            <person name="Hugenholtz P."/>
            <person name="Ventosa A."/>
        </authorList>
    </citation>
    <scope>NUCLEOTIDE SEQUENCE [LARGE SCALE GENOMIC DNA]</scope>
    <source>
        <strain evidence="3 4">DSM 23530</strain>
    </source>
</reference>
<comment type="caution">
    <text evidence="3">The sequence shown here is derived from an EMBL/GenBank/DDBJ whole genome shotgun (WGS) entry which is preliminary data.</text>
</comment>
<protein>
    <recommendedName>
        <fullName evidence="5">Heme exporter protein D</fullName>
    </recommendedName>
</protein>
<dbReference type="RefSeq" id="WP_309653545.1">
    <property type="nucleotide sequence ID" value="NZ_JARWAK010000013.1"/>
</dbReference>
<keyword evidence="2" id="KW-0812">Transmembrane</keyword>
<keyword evidence="4" id="KW-1185">Reference proteome</keyword>
<dbReference type="Proteomes" id="UP001264519">
    <property type="component" value="Unassembled WGS sequence"/>
</dbReference>
<organism evidence="3 4">
    <name type="scientific">Halomonas koreensis</name>
    <dbReference type="NCBI Taxonomy" id="245385"/>
    <lineage>
        <taxon>Bacteria</taxon>
        <taxon>Pseudomonadati</taxon>
        <taxon>Pseudomonadota</taxon>
        <taxon>Gammaproteobacteria</taxon>
        <taxon>Oceanospirillales</taxon>
        <taxon>Halomonadaceae</taxon>
        <taxon>Halomonas</taxon>
    </lineage>
</organism>
<gene>
    <name evidence="3" type="ORF">QC818_14320</name>
</gene>
<accession>A0ABU1G6A2</accession>
<keyword evidence="2" id="KW-0472">Membrane</keyword>
<evidence type="ECO:0000256" key="1">
    <source>
        <dbReference type="SAM" id="MobiDB-lite"/>
    </source>
</evidence>
<evidence type="ECO:0000313" key="4">
    <source>
        <dbReference type="Proteomes" id="UP001264519"/>
    </source>
</evidence>
<keyword evidence="2" id="KW-1133">Transmembrane helix</keyword>
<dbReference type="EMBL" id="JARWAK010000013">
    <property type="protein sequence ID" value="MDR5867964.1"/>
    <property type="molecule type" value="Genomic_DNA"/>
</dbReference>
<evidence type="ECO:0000313" key="3">
    <source>
        <dbReference type="EMBL" id="MDR5867964.1"/>
    </source>
</evidence>
<name>A0ABU1G6A2_9GAMM</name>
<proteinExistence type="predicted"/>
<feature type="transmembrane region" description="Helical" evidence="2">
    <location>
        <begin position="20"/>
        <end position="41"/>
    </location>
</feature>
<evidence type="ECO:0000256" key="2">
    <source>
        <dbReference type="SAM" id="Phobius"/>
    </source>
</evidence>
<feature type="region of interest" description="Disordered" evidence="1">
    <location>
        <begin position="52"/>
        <end position="77"/>
    </location>
</feature>